<evidence type="ECO:0000256" key="9">
    <source>
        <dbReference type="ARBA" id="ARBA00034808"/>
    </source>
</evidence>
<dbReference type="InterPro" id="IPR014016">
    <property type="entry name" value="UvrD-like_ATP-bd"/>
</dbReference>
<name>A0ABT1RJY7_9FIRM</name>
<dbReference type="PROSITE" id="PS51217">
    <property type="entry name" value="UVRD_HELICASE_CTER"/>
    <property type="match status" value="1"/>
</dbReference>
<comment type="caution">
    <text evidence="14">The sequence shown here is derived from an EMBL/GenBank/DDBJ whole genome shotgun (WGS) entry which is preliminary data.</text>
</comment>
<accession>A0ABT1RJY7</accession>
<evidence type="ECO:0000256" key="11">
    <source>
        <dbReference type="PROSITE-ProRule" id="PRU00560"/>
    </source>
</evidence>
<dbReference type="Pfam" id="PF21196">
    <property type="entry name" value="PcrA_UvrD_tudor"/>
    <property type="match status" value="1"/>
</dbReference>
<keyword evidence="3 11" id="KW-0378">Hydrolase</keyword>
<comment type="catalytic activity">
    <reaction evidence="8">
        <text>Couples ATP hydrolysis with the unwinding of duplex DNA by translocating in the 3'-5' direction.</text>
        <dbReference type="EC" id="5.6.2.4"/>
    </reaction>
</comment>
<evidence type="ECO:0000256" key="5">
    <source>
        <dbReference type="ARBA" id="ARBA00022840"/>
    </source>
</evidence>
<protein>
    <recommendedName>
        <fullName evidence="9">DNA 3'-5' helicase</fullName>
        <ecNumber evidence="9">5.6.2.4</ecNumber>
    </recommendedName>
</protein>
<dbReference type="InterPro" id="IPR014017">
    <property type="entry name" value="DNA_helicase_UvrD-like_C"/>
</dbReference>
<dbReference type="RefSeq" id="WP_256130679.1">
    <property type="nucleotide sequence ID" value="NZ_JANFXK010000001.1"/>
</dbReference>
<dbReference type="CDD" id="cd17932">
    <property type="entry name" value="DEXQc_UvrD"/>
    <property type="match status" value="1"/>
</dbReference>
<dbReference type="SUPFAM" id="SSF52540">
    <property type="entry name" value="P-loop containing nucleoside triphosphate hydrolases"/>
    <property type="match status" value="1"/>
</dbReference>
<dbReference type="EMBL" id="JANFXK010000001">
    <property type="protein sequence ID" value="MCQ4635495.1"/>
    <property type="molecule type" value="Genomic_DNA"/>
</dbReference>
<dbReference type="CDD" id="cd18807">
    <property type="entry name" value="SF1_C_UvrD"/>
    <property type="match status" value="1"/>
</dbReference>
<dbReference type="EC" id="5.6.2.4" evidence="9"/>
<dbReference type="Gene3D" id="3.40.50.300">
    <property type="entry name" value="P-loop containing nucleotide triphosphate hydrolases"/>
    <property type="match status" value="2"/>
</dbReference>
<keyword evidence="5 11" id="KW-0067">ATP-binding</keyword>
<evidence type="ECO:0000259" key="12">
    <source>
        <dbReference type="PROSITE" id="PS51198"/>
    </source>
</evidence>
<evidence type="ECO:0000256" key="4">
    <source>
        <dbReference type="ARBA" id="ARBA00022806"/>
    </source>
</evidence>
<comment type="similarity">
    <text evidence="1">Belongs to the helicase family. UvrD subfamily.</text>
</comment>
<keyword evidence="15" id="KW-1185">Reference proteome</keyword>
<evidence type="ECO:0000259" key="13">
    <source>
        <dbReference type="PROSITE" id="PS51217"/>
    </source>
</evidence>
<dbReference type="Gene3D" id="1.10.10.160">
    <property type="match status" value="1"/>
</dbReference>
<dbReference type="PANTHER" id="PTHR11070">
    <property type="entry name" value="UVRD / RECB / PCRA DNA HELICASE FAMILY MEMBER"/>
    <property type="match status" value="1"/>
</dbReference>
<dbReference type="PANTHER" id="PTHR11070:SF2">
    <property type="entry name" value="ATP-DEPENDENT DNA HELICASE SRS2"/>
    <property type="match status" value="1"/>
</dbReference>
<reference evidence="14 15" key="1">
    <citation type="submission" date="2022-06" db="EMBL/GenBank/DDBJ databases">
        <title>Isolation of gut microbiota from human fecal samples.</title>
        <authorList>
            <person name="Pamer E.G."/>
            <person name="Barat B."/>
            <person name="Waligurski E."/>
            <person name="Medina S."/>
            <person name="Paddock L."/>
            <person name="Mostad J."/>
        </authorList>
    </citation>
    <scope>NUCLEOTIDE SEQUENCE [LARGE SCALE GENOMIC DNA]</scope>
    <source>
        <strain evidence="14 15">SL.3.17</strain>
    </source>
</reference>
<evidence type="ECO:0000313" key="15">
    <source>
        <dbReference type="Proteomes" id="UP001524502"/>
    </source>
</evidence>
<evidence type="ECO:0000313" key="14">
    <source>
        <dbReference type="EMBL" id="MCQ4635495.1"/>
    </source>
</evidence>
<comment type="catalytic activity">
    <reaction evidence="10">
        <text>ATP + H2O = ADP + phosphate + H(+)</text>
        <dbReference type="Rhea" id="RHEA:13065"/>
        <dbReference type="ChEBI" id="CHEBI:15377"/>
        <dbReference type="ChEBI" id="CHEBI:15378"/>
        <dbReference type="ChEBI" id="CHEBI:30616"/>
        <dbReference type="ChEBI" id="CHEBI:43474"/>
        <dbReference type="ChEBI" id="CHEBI:456216"/>
        <dbReference type="EC" id="5.6.2.4"/>
    </reaction>
</comment>
<feature type="domain" description="UvrD-like helicase C-terminal" evidence="13">
    <location>
        <begin position="285"/>
        <end position="559"/>
    </location>
</feature>
<dbReference type="InterPro" id="IPR000212">
    <property type="entry name" value="DNA_helicase_UvrD/REP"/>
</dbReference>
<keyword evidence="4 11" id="KW-0347">Helicase</keyword>
<dbReference type="Proteomes" id="UP001524502">
    <property type="component" value="Unassembled WGS sequence"/>
</dbReference>
<organism evidence="14 15">
    <name type="scientific">Anaerovorax odorimutans</name>
    <dbReference type="NCBI Taxonomy" id="109327"/>
    <lineage>
        <taxon>Bacteria</taxon>
        <taxon>Bacillati</taxon>
        <taxon>Bacillota</taxon>
        <taxon>Clostridia</taxon>
        <taxon>Peptostreptococcales</taxon>
        <taxon>Anaerovoracaceae</taxon>
        <taxon>Anaerovorax</taxon>
    </lineage>
</organism>
<dbReference type="InterPro" id="IPR027417">
    <property type="entry name" value="P-loop_NTPase"/>
</dbReference>
<feature type="binding site" evidence="11">
    <location>
        <begin position="26"/>
        <end position="33"/>
    </location>
    <ligand>
        <name>ATP</name>
        <dbReference type="ChEBI" id="CHEBI:30616"/>
    </ligand>
</feature>
<dbReference type="PROSITE" id="PS51198">
    <property type="entry name" value="UVRD_HELICASE_ATP_BIND"/>
    <property type="match status" value="1"/>
</dbReference>
<evidence type="ECO:0000256" key="2">
    <source>
        <dbReference type="ARBA" id="ARBA00022741"/>
    </source>
</evidence>
<evidence type="ECO:0000256" key="7">
    <source>
        <dbReference type="ARBA" id="ARBA00023235"/>
    </source>
</evidence>
<keyword evidence="6" id="KW-0238">DNA-binding</keyword>
<evidence type="ECO:0000256" key="6">
    <source>
        <dbReference type="ARBA" id="ARBA00023125"/>
    </source>
</evidence>
<evidence type="ECO:0000256" key="1">
    <source>
        <dbReference type="ARBA" id="ARBA00009922"/>
    </source>
</evidence>
<keyword evidence="7" id="KW-0413">Isomerase</keyword>
<dbReference type="Pfam" id="PF00580">
    <property type="entry name" value="UvrD-helicase"/>
    <property type="match status" value="1"/>
</dbReference>
<gene>
    <name evidence="14" type="ORF">NE619_02030</name>
</gene>
<evidence type="ECO:0000256" key="10">
    <source>
        <dbReference type="ARBA" id="ARBA00048988"/>
    </source>
</evidence>
<sequence length="738" mass="84993">MDYLDNLNPQQREAALCTEGPLLILAGAGSGKTSTMTHRIAYLIEEKGVSPYNILAVTFTNKAAQEMRDRVESLIGGGVNMWILTFHSACLRVLRKHAGLLGYKKDFAVYDPTDQKAAMKSIVKEMNLTDKRYTPAFFLKIISDCKEKALDPKQYLETYGEDPRTKIVYQVYRSYEALLKRNNAMDFDDLLLNAVRVFKQDELALLEYQNRFRYIMVDEYQDTNFIQYTFVKMLAEKHNNLCVVGDDDQCIYQWRGADIRNILEFEKDFADTKVVKLEQNYRSTGNILAAAHSVIEKNRGRKDKKLWTAKEDGNKIAYYRADDERDEARYIAQEIDRLKTGDRLYSDFAILYRTNAQSRTFEEALSRREIPYRVLGGLRYYDRKEVKDIVSYMRLVQNSDDDLALLRVINEPKRGIGTKTVEKLQALARVRKESLFDVLTDDEVVSGLSAKAAAGIRGMVEVIQQYSKEQSTLRVSDIYDGLLVKTGYLKALEDQNNLEAESRIENLMEFKSVIYDYEKDDEQLTLPEFMERIALLAEVDNHDESENAVVLMTMHSAKGLEFPFVFLPGMEDGLFPGWRAFEKEDGLEEERRLCYVGMTRARERLCLTSANMRTLYGRTDLTRESQFLRDMDKRLIDGDAIFEKKKEARNSLSLDGYSRETPFNPFDQLKYVKQQVKERTAAAETFQEGDDVTHPKFGRGTVLKASDKIIEVSFRDGSVKKLAAGIAPLTRYIPKNER</sequence>
<evidence type="ECO:0000256" key="8">
    <source>
        <dbReference type="ARBA" id="ARBA00034617"/>
    </source>
</evidence>
<proteinExistence type="inferred from homology"/>
<evidence type="ECO:0000256" key="3">
    <source>
        <dbReference type="ARBA" id="ARBA00022801"/>
    </source>
</evidence>
<feature type="domain" description="UvrD-like helicase ATP-binding" evidence="12">
    <location>
        <begin position="5"/>
        <end position="284"/>
    </location>
</feature>
<dbReference type="Gene3D" id="1.10.486.10">
    <property type="entry name" value="PCRA, domain 4"/>
    <property type="match status" value="1"/>
</dbReference>
<dbReference type="InterPro" id="IPR013986">
    <property type="entry name" value="DExx_box_DNA_helicase_dom_sf"/>
</dbReference>
<keyword evidence="2 11" id="KW-0547">Nucleotide-binding</keyword>
<dbReference type="Pfam" id="PF13361">
    <property type="entry name" value="UvrD_C"/>
    <property type="match status" value="1"/>
</dbReference>